<dbReference type="Pfam" id="PF01418">
    <property type="entry name" value="HTH_6"/>
    <property type="match status" value="1"/>
</dbReference>
<evidence type="ECO:0000256" key="2">
    <source>
        <dbReference type="ARBA" id="ARBA00023125"/>
    </source>
</evidence>
<dbReference type="AlphaFoldDB" id="A0A0H3AUJ1"/>
<name>A0A0H3AUJ1_BRUO2</name>
<evidence type="ECO:0000256" key="3">
    <source>
        <dbReference type="ARBA" id="ARBA00023163"/>
    </source>
</evidence>
<dbReference type="PANTHER" id="PTHR30514:SF1">
    <property type="entry name" value="HTH-TYPE TRANSCRIPTIONAL REGULATOR HEXR-RELATED"/>
    <property type="match status" value="1"/>
</dbReference>
<dbReference type="InterPro" id="IPR036388">
    <property type="entry name" value="WH-like_DNA-bd_sf"/>
</dbReference>
<dbReference type="PROSITE" id="PS00356">
    <property type="entry name" value="HTH_LACI_1"/>
    <property type="match status" value="1"/>
</dbReference>
<dbReference type="GO" id="GO:1901135">
    <property type="term" value="P:carbohydrate derivative metabolic process"/>
    <property type="evidence" value="ECO:0007669"/>
    <property type="project" value="InterPro"/>
</dbReference>
<evidence type="ECO:0000259" key="5">
    <source>
        <dbReference type="PROSITE" id="PS51464"/>
    </source>
</evidence>
<evidence type="ECO:0000313" key="6">
    <source>
        <dbReference type="EMBL" id="ABQ62179.1"/>
    </source>
</evidence>
<dbReference type="PROSITE" id="PS51071">
    <property type="entry name" value="HTH_RPIR"/>
    <property type="match status" value="1"/>
</dbReference>
<dbReference type="GO" id="GO:0097367">
    <property type="term" value="F:carbohydrate derivative binding"/>
    <property type="evidence" value="ECO:0007669"/>
    <property type="project" value="InterPro"/>
</dbReference>
<feature type="domain" description="HTH rpiR-type" evidence="4">
    <location>
        <begin position="17"/>
        <end position="93"/>
    </location>
</feature>
<organism evidence="6 7">
    <name type="scientific">Brucella ovis (strain ATCC 25840 / 63/290 / NCTC 10512)</name>
    <dbReference type="NCBI Taxonomy" id="444178"/>
    <lineage>
        <taxon>Bacteria</taxon>
        <taxon>Pseudomonadati</taxon>
        <taxon>Pseudomonadota</taxon>
        <taxon>Alphaproteobacteria</taxon>
        <taxon>Hyphomicrobiales</taxon>
        <taxon>Brucellaceae</taxon>
        <taxon>Brucella/Ochrobactrum group</taxon>
        <taxon>Brucella</taxon>
    </lineage>
</organism>
<dbReference type="SUPFAM" id="SSF46689">
    <property type="entry name" value="Homeodomain-like"/>
    <property type="match status" value="1"/>
</dbReference>
<evidence type="ECO:0000259" key="4">
    <source>
        <dbReference type="PROSITE" id="PS51071"/>
    </source>
</evidence>
<keyword evidence="7" id="KW-1185">Reference proteome</keyword>
<dbReference type="Pfam" id="PF01380">
    <property type="entry name" value="SIS"/>
    <property type="match status" value="1"/>
</dbReference>
<dbReference type="Gene3D" id="3.40.50.10490">
    <property type="entry name" value="Glucose-6-phosphate isomerase like protein, domain 1"/>
    <property type="match status" value="1"/>
</dbReference>
<dbReference type="Gene3D" id="1.10.10.10">
    <property type="entry name" value="Winged helix-like DNA-binding domain superfamily/Winged helix DNA-binding domain"/>
    <property type="match status" value="1"/>
</dbReference>
<dbReference type="InterPro" id="IPR047640">
    <property type="entry name" value="RpiR-like"/>
</dbReference>
<dbReference type="HOGENOM" id="CLU_055769_0_0_5"/>
<dbReference type="GO" id="GO:0003677">
    <property type="term" value="F:DNA binding"/>
    <property type="evidence" value="ECO:0007669"/>
    <property type="project" value="UniProtKB-KW"/>
</dbReference>
<dbReference type="Proteomes" id="UP000006383">
    <property type="component" value="Chromosome II"/>
</dbReference>
<dbReference type="InterPro" id="IPR046348">
    <property type="entry name" value="SIS_dom_sf"/>
</dbReference>
<proteinExistence type="predicted"/>
<dbReference type="PROSITE" id="PS51464">
    <property type="entry name" value="SIS"/>
    <property type="match status" value="1"/>
</dbReference>
<keyword evidence="1" id="KW-0805">Transcription regulation</keyword>
<dbReference type="InterPro" id="IPR009057">
    <property type="entry name" value="Homeodomain-like_sf"/>
</dbReference>
<evidence type="ECO:0000313" key="7">
    <source>
        <dbReference type="Proteomes" id="UP000006383"/>
    </source>
</evidence>
<protein>
    <submittedName>
        <fullName evidence="6">Transcriptional regulator, RpiR family</fullName>
    </submittedName>
</protein>
<dbReference type="InterPro" id="IPR001347">
    <property type="entry name" value="SIS_dom"/>
</dbReference>
<sequence length="305" mass="32447">MIRKAVCRFELFMSKVADIITRLHVVAQEGSKSDRRLAGLVLADPHYASKAAISEIAARAGVSEPTVTRFCRALGCDGVRDFKFFLAQALAIGGQYLTAEIPARDVRESRIATAVTDAAIAAIQRAGDGVDMGVLMKVAERLAAGGPVLCLGSGGMSSMLATEMENRLFRLGIPVNAQVDGQLQRMYAAVTTHETTVLAFSVSGFARSVVEAVLVARQYGAETVAITAAGSDLARAADMLIPFQPNEDGNIYKPTSARYGLLAILDMIATAAAEARGPKVLESLRRIKHSLNTLTIDDPRLPLGD</sequence>
<accession>A0A0H3AUJ1</accession>
<dbReference type="PANTHER" id="PTHR30514">
    <property type="entry name" value="GLUCOKINASE"/>
    <property type="match status" value="1"/>
</dbReference>
<reference evidence="7" key="1">
    <citation type="journal article" date="2009" name="PLoS ONE">
        <title>Genome degradation in Brucella ovis corresponds with narrowing of its host range and tissue tropism.</title>
        <authorList>
            <person name="Tsolis R.M."/>
            <person name="Seshadri R."/>
            <person name="Santos R.L."/>
            <person name="Sangari F.J."/>
            <person name="Lobo J.M."/>
            <person name="de Jong M.F."/>
            <person name="Ren Q."/>
            <person name="Myers G."/>
            <person name="Brinkac L.M."/>
            <person name="Nelson W.C."/>
            <person name="Deboy R.T."/>
            <person name="Angiuoli S."/>
            <person name="Khouri H."/>
            <person name="Dimitrov G."/>
            <person name="Robinson J.R."/>
            <person name="Mulligan S."/>
            <person name="Walker R.L."/>
            <person name="Elzer P.E."/>
            <person name="Hassan K.A."/>
            <person name="Paulsen I.T."/>
        </authorList>
    </citation>
    <scope>NUCLEOTIDE SEQUENCE [LARGE SCALE GENOMIC DNA]</scope>
    <source>
        <strain evidence="7">ATCC 25840 / 63/290 / NCTC 10512</strain>
    </source>
</reference>
<dbReference type="CDD" id="cd05013">
    <property type="entry name" value="SIS_RpiR"/>
    <property type="match status" value="1"/>
</dbReference>
<dbReference type="KEGG" id="bov:BOV_A0695"/>
<keyword evidence="3" id="KW-0804">Transcription</keyword>
<feature type="domain" description="SIS" evidence="5">
    <location>
        <begin position="138"/>
        <end position="278"/>
    </location>
</feature>
<keyword evidence="2" id="KW-0238">DNA-binding</keyword>
<evidence type="ECO:0000256" key="1">
    <source>
        <dbReference type="ARBA" id="ARBA00023015"/>
    </source>
</evidence>
<dbReference type="EMBL" id="CP000709">
    <property type="protein sequence ID" value="ABQ62179.1"/>
    <property type="molecule type" value="Genomic_DNA"/>
</dbReference>
<gene>
    <name evidence="6" type="ordered locus">BOV_A0695</name>
</gene>
<dbReference type="InterPro" id="IPR000281">
    <property type="entry name" value="HTH_RpiR"/>
</dbReference>
<dbReference type="InterPro" id="IPR035472">
    <property type="entry name" value="RpiR-like_SIS"/>
</dbReference>
<dbReference type="SUPFAM" id="SSF53697">
    <property type="entry name" value="SIS domain"/>
    <property type="match status" value="1"/>
</dbReference>
<dbReference type="GO" id="GO:0003700">
    <property type="term" value="F:DNA-binding transcription factor activity"/>
    <property type="evidence" value="ECO:0007669"/>
    <property type="project" value="InterPro"/>
</dbReference>